<feature type="transmembrane region" description="Helical" evidence="9">
    <location>
        <begin position="191"/>
        <end position="209"/>
    </location>
</feature>
<dbReference type="PANTHER" id="PTHR23501:SF197">
    <property type="entry name" value="COMD"/>
    <property type="match status" value="1"/>
</dbReference>
<evidence type="ECO:0000256" key="8">
    <source>
        <dbReference type="SAM" id="MobiDB-lite"/>
    </source>
</evidence>
<dbReference type="PRINTS" id="PR01036">
    <property type="entry name" value="TCRTETB"/>
</dbReference>
<evidence type="ECO:0000313" key="12">
    <source>
        <dbReference type="Proteomes" id="UP000294621"/>
    </source>
</evidence>
<comment type="subcellular location">
    <subcellularLocation>
        <location evidence="1">Cell membrane</location>
        <topology evidence="1">Multi-pass membrane protein</topology>
    </subcellularLocation>
</comment>
<keyword evidence="4" id="KW-1003">Cell membrane</keyword>
<feature type="transmembrane region" description="Helical" evidence="9">
    <location>
        <begin position="320"/>
        <end position="341"/>
    </location>
</feature>
<comment type="caution">
    <text evidence="11">The sequence shown here is derived from an EMBL/GenBank/DDBJ whole genome shotgun (WGS) entry which is preliminary data.</text>
</comment>
<dbReference type="GO" id="GO:0005886">
    <property type="term" value="C:plasma membrane"/>
    <property type="evidence" value="ECO:0007669"/>
    <property type="project" value="UniProtKB-SubCell"/>
</dbReference>
<evidence type="ECO:0000256" key="7">
    <source>
        <dbReference type="ARBA" id="ARBA00023136"/>
    </source>
</evidence>
<sequence>MDIPPDAHPAGVEPVPLANQNEVAVRRSNLSQTTNAHVESPVPPPDTTPSQLPGRGGAPAAGIRITPIYTALLIIVLLGALDHTIVATALPTVVGELDGARHMAWIITSYTLAMTVAMPVYGRLGDRFGRPALLMIALVIFLGASVLCGFAQDMFQLSLFRGIQGLGGAGMAVLPGAIIADLVPPRQRPKYLGPLGSVFGIATVISPLLGGAITDTVGWRWVFWINLPVGVLALAMAFSLRRVKSVRGSGGVDWPGIVLMVIFTCALVGLVALSTEPGIPAGFLLGLGAATAVFGVIFIVVEVRSKNALIPMRMFRSWPVVNAAGLGLVIGAGLFSVVAYLPSYVQMVYSTSASVAGLILLPLVLGMMVSSNLSGWIVSRTGRYKVFPLAGSALAAAAAICLRFLQPGTPLWVVGILIALLGLAVGSFMQLTVVVAQNAMPHSIVGGVTASLGYLRELGVTVGTAAFGGLFAALLAQAAASNSLGLPASTITDPHAAQQLSAALQSGVAEIYASAFLPIFTLLACIFGIGVLLSVFMPEQRLSESTSGDVKK</sequence>
<keyword evidence="5 9" id="KW-0812">Transmembrane</keyword>
<feature type="transmembrane region" description="Helical" evidence="9">
    <location>
        <begin position="386"/>
        <end position="405"/>
    </location>
</feature>
<feature type="transmembrane region" description="Helical" evidence="9">
    <location>
        <begin position="279"/>
        <end position="300"/>
    </location>
</feature>
<dbReference type="SUPFAM" id="SSF103473">
    <property type="entry name" value="MFS general substrate transporter"/>
    <property type="match status" value="1"/>
</dbReference>
<dbReference type="Proteomes" id="UP000294621">
    <property type="component" value="Unassembled WGS sequence"/>
</dbReference>
<dbReference type="GO" id="GO:0022857">
    <property type="term" value="F:transmembrane transporter activity"/>
    <property type="evidence" value="ECO:0007669"/>
    <property type="project" value="InterPro"/>
</dbReference>
<dbReference type="InterPro" id="IPR036259">
    <property type="entry name" value="MFS_trans_sf"/>
</dbReference>
<dbReference type="Gene3D" id="1.20.1720.10">
    <property type="entry name" value="Multidrug resistance protein D"/>
    <property type="match status" value="1"/>
</dbReference>
<evidence type="ECO:0000256" key="2">
    <source>
        <dbReference type="ARBA" id="ARBA00007520"/>
    </source>
</evidence>
<organism evidence="11 12">
    <name type="scientific">Arthrobacter nitrophenolicus</name>
    <dbReference type="NCBI Taxonomy" id="683150"/>
    <lineage>
        <taxon>Bacteria</taxon>
        <taxon>Bacillati</taxon>
        <taxon>Actinomycetota</taxon>
        <taxon>Actinomycetes</taxon>
        <taxon>Micrococcales</taxon>
        <taxon>Micrococcaceae</taxon>
        <taxon>Arthrobacter</taxon>
    </lineage>
</organism>
<feature type="region of interest" description="Disordered" evidence="8">
    <location>
        <begin position="1"/>
        <end position="56"/>
    </location>
</feature>
<dbReference type="Gene3D" id="1.20.1250.20">
    <property type="entry name" value="MFS general substrate transporter like domains"/>
    <property type="match status" value="1"/>
</dbReference>
<accession>A0A4R5Y779</accession>
<feature type="transmembrane region" description="Helical" evidence="9">
    <location>
        <begin position="458"/>
        <end position="480"/>
    </location>
</feature>
<feature type="transmembrane region" description="Helical" evidence="9">
    <location>
        <begin position="252"/>
        <end position="273"/>
    </location>
</feature>
<name>A0A4R5Y779_9MICC</name>
<evidence type="ECO:0000256" key="1">
    <source>
        <dbReference type="ARBA" id="ARBA00004651"/>
    </source>
</evidence>
<dbReference type="InterPro" id="IPR020846">
    <property type="entry name" value="MFS_dom"/>
</dbReference>
<keyword evidence="3" id="KW-0813">Transport</keyword>
<feature type="transmembrane region" description="Helical" evidence="9">
    <location>
        <begin position="102"/>
        <end position="121"/>
    </location>
</feature>
<dbReference type="PANTHER" id="PTHR23501">
    <property type="entry name" value="MAJOR FACILITATOR SUPERFAMILY"/>
    <property type="match status" value="1"/>
</dbReference>
<evidence type="ECO:0000256" key="9">
    <source>
        <dbReference type="SAM" id="Phobius"/>
    </source>
</evidence>
<dbReference type="Pfam" id="PF07690">
    <property type="entry name" value="MFS_1"/>
    <property type="match status" value="1"/>
</dbReference>
<feature type="transmembrane region" description="Helical" evidence="9">
    <location>
        <begin position="133"/>
        <end position="152"/>
    </location>
</feature>
<evidence type="ECO:0000259" key="10">
    <source>
        <dbReference type="PROSITE" id="PS50850"/>
    </source>
</evidence>
<reference evidence="11 12" key="1">
    <citation type="submission" date="2019-03" db="EMBL/GenBank/DDBJ databases">
        <title>Genome Sequencing and Assembly of Various Microbes Isolated from Partially Reclaimed Soil and Acid Mine Drainage (AMD) Site.</title>
        <authorList>
            <person name="Steinbock B."/>
            <person name="Bechtold R."/>
            <person name="Sevigny J.L."/>
            <person name="Thomas D."/>
            <person name="Cuthill L.R."/>
            <person name="Aveiro Johannsen E.J."/>
            <person name="Thomas K."/>
            <person name="Ghosh A."/>
        </authorList>
    </citation>
    <scope>NUCLEOTIDE SEQUENCE [LARGE SCALE GENOMIC DNA]</scope>
    <source>
        <strain evidence="11 12">S-A1</strain>
    </source>
</reference>
<feature type="domain" description="Major facilitator superfamily (MFS) profile" evidence="10">
    <location>
        <begin position="68"/>
        <end position="542"/>
    </location>
</feature>
<keyword evidence="7 9" id="KW-0472">Membrane</keyword>
<feature type="transmembrane region" description="Helical" evidence="9">
    <location>
        <begin position="221"/>
        <end position="240"/>
    </location>
</feature>
<dbReference type="OrthoDB" id="7375466at2"/>
<evidence type="ECO:0000256" key="6">
    <source>
        <dbReference type="ARBA" id="ARBA00022989"/>
    </source>
</evidence>
<comment type="similarity">
    <text evidence="2">Belongs to the major facilitator superfamily. TCR/Tet family.</text>
</comment>
<dbReference type="PROSITE" id="PS50850">
    <property type="entry name" value="MFS"/>
    <property type="match status" value="1"/>
</dbReference>
<protein>
    <submittedName>
        <fullName evidence="11">MFS transporter</fullName>
    </submittedName>
</protein>
<dbReference type="AlphaFoldDB" id="A0A4R5Y779"/>
<gene>
    <name evidence="11" type="ORF">E2R57_03850</name>
</gene>
<keyword evidence="6 9" id="KW-1133">Transmembrane helix</keyword>
<feature type="compositionally biased region" description="Polar residues" evidence="8">
    <location>
        <begin position="18"/>
        <end position="37"/>
    </location>
</feature>
<dbReference type="FunFam" id="1.20.1720.10:FF:000004">
    <property type="entry name" value="EmrB/QacA family drug resistance transporter"/>
    <property type="match status" value="1"/>
</dbReference>
<evidence type="ECO:0000256" key="5">
    <source>
        <dbReference type="ARBA" id="ARBA00022692"/>
    </source>
</evidence>
<feature type="transmembrane region" description="Helical" evidence="9">
    <location>
        <begin position="158"/>
        <end position="179"/>
    </location>
</feature>
<dbReference type="EMBL" id="SMZQ01000002">
    <property type="protein sequence ID" value="TDL39626.1"/>
    <property type="molecule type" value="Genomic_DNA"/>
</dbReference>
<proteinExistence type="inferred from homology"/>
<dbReference type="InterPro" id="IPR011701">
    <property type="entry name" value="MFS"/>
</dbReference>
<feature type="transmembrane region" description="Helical" evidence="9">
    <location>
        <begin position="511"/>
        <end position="536"/>
    </location>
</feature>
<evidence type="ECO:0000256" key="3">
    <source>
        <dbReference type="ARBA" id="ARBA00022448"/>
    </source>
</evidence>
<evidence type="ECO:0000256" key="4">
    <source>
        <dbReference type="ARBA" id="ARBA00022475"/>
    </source>
</evidence>
<feature type="transmembrane region" description="Helical" evidence="9">
    <location>
        <begin position="411"/>
        <end position="437"/>
    </location>
</feature>
<evidence type="ECO:0000313" key="11">
    <source>
        <dbReference type="EMBL" id="TDL39626.1"/>
    </source>
</evidence>
<dbReference type="CDD" id="cd17502">
    <property type="entry name" value="MFS_Azr1_MDR_like"/>
    <property type="match status" value="1"/>
</dbReference>
<feature type="transmembrane region" description="Helical" evidence="9">
    <location>
        <begin position="68"/>
        <end position="90"/>
    </location>
</feature>